<evidence type="ECO:0000313" key="4">
    <source>
        <dbReference type="Proteomes" id="UP000233293"/>
    </source>
</evidence>
<keyword evidence="4" id="KW-1185">Reference proteome</keyword>
<dbReference type="CDD" id="cd00586">
    <property type="entry name" value="4HBT"/>
    <property type="match status" value="1"/>
</dbReference>
<organism evidence="3 4">
    <name type="scientific">Telmatospirillum siberiense</name>
    <dbReference type="NCBI Taxonomy" id="382514"/>
    <lineage>
        <taxon>Bacteria</taxon>
        <taxon>Pseudomonadati</taxon>
        <taxon>Pseudomonadota</taxon>
        <taxon>Alphaproteobacteria</taxon>
        <taxon>Rhodospirillales</taxon>
        <taxon>Rhodospirillaceae</taxon>
        <taxon>Telmatospirillum</taxon>
    </lineage>
</organism>
<dbReference type="RefSeq" id="WP_101249659.1">
    <property type="nucleotide sequence ID" value="NZ_PIUM01000004.1"/>
</dbReference>
<dbReference type="SUPFAM" id="SSF54637">
    <property type="entry name" value="Thioesterase/thiol ester dehydrase-isomerase"/>
    <property type="match status" value="1"/>
</dbReference>
<evidence type="ECO:0000256" key="1">
    <source>
        <dbReference type="ARBA" id="ARBA00005953"/>
    </source>
</evidence>
<gene>
    <name evidence="3" type="ORF">CWS72_05965</name>
</gene>
<dbReference type="InterPro" id="IPR050563">
    <property type="entry name" value="4-hydroxybenzoyl-CoA_TE"/>
</dbReference>
<comment type="caution">
    <text evidence="3">The sequence shown here is derived from an EMBL/GenBank/DDBJ whole genome shotgun (WGS) entry which is preliminary data.</text>
</comment>
<dbReference type="PANTHER" id="PTHR31793">
    <property type="entry name" value="4-HYDROXYBENZOYL-COA THIOESTERASE FAMILY MEMBER"/>
    <property type="match status" value="1"/>
</dbReference>
<evidence type="ECO:0000313" key="3">
    <source>
        <dbReference type="EMBL" id="PKU25604.1"/>
    </source>
</evidence>
<keyword evidence="2" id="KW-0378">Hydrolase</keyword>
<dbReference type="GO" id="GO:0047617">
    <property type="term" value="F:fatty acyl-CoA hydrolase activity"/>
    <property type="evidence" value="ECO:0007669"/>
    <property type="project" value="TreeGrafter"/>
</dbReference>
<dbReference type="Pfam" id="PF13279">
    <property type="entry name" value="4HBT_2"/>
    <property type="match status" value="1"/>
</dbReference>
<dbReference type="PANTHER" id="PTHR31793:SF27">
    <property type="entry name" value="NOVEL THIOESTERASE SUPERFAMILY DOMAIN AND SAPOSIN A-TYPE DOMAIN CONTAINING PROTEIN (0610012H03RIK)"/>
    <property type="match status" value="1"/>
</dbReference>
<dbReference type="AlphaFoldDB" id="A0A2N3PYV2"/>
<dbReference type="Proteomes" id="UP000233293">
    <property type="component" value="Unassembled WGS sequence"/>
</dbReference>
<evidence type="ECO:0000256" key="2">
    <source>
        <dbReference type="ARBA" id="ARBA00022801"/>
    </source>
</evidence>
<dbReference type="InterPro" id="IPR029069">
    <property type="entry name" value="HotDog_dom_sf"/>
</dbReference>
<comment type="similarity">
    <text evidence="1">Belongs to the 4-hydroxybenzoyl-CoA thioesterase family.</text>
</comment>
<name>A0A2N3PYV2_9PROT</name>
<dbReference type="Gene3D" id="3.10.129.10">
    <property type="entry name" value="Hotdog Thioesterase"/>
    <property type="match status" value="1"/>
</dbReference>
<proteinExistence type="inferred from homology"/>
<dbReference type="OrthoDB" id="9801517at2"/>
<accession>A0A2N3PYV2</accession>
<reference evidence="4" key="1">
    <citation type="submission" date="2017-12" db="EMBL/GenBank/DDBJ databases">
        <title>Draft genome sequence of Telmatospirillum siberiense 26-4b1T, an acidotolerant peatland alphaproteobacterium potentially involved in sulfur cycling.</title>
        <authorList>
            <person name="Hausmann B."/>
            <person name="Pjevac P."/>
            <person name="Schreck K."/>
            <person name="Herbold C.W."/>
            <person name="Daims H."/>
            <person name="Wagner M."/>
            <person name="Pester M."/>
            <person name="Loy A."/>
        </authorList>
    </citation>
    <scope>NUCLEOTIDE SEQUENCE [LARGE SCALE GENOMIC DNA]</scope>
    <source>
        <strain evidence="4">26-4b1</strain>
    </source>
</reference>
<sequence>MTSQTIQTYEYDVDVAADDIDEMGHVNNAVYLKWVQAAVLRHWYRLAPKDVAAAHLWVALKHEISYRHPAFLNDHVVVRVVLEKLQGARAFYETIIHHGDEVLAEVKSCWCCLDSVTKKPVRLARDIVAIFLPTEAQRPG</sequence>
<dbReference type="EMBL" id="PIUM01000004">
    <property type="protein sequence ID" value="PKU25604.1"/>
    <property type="molecule type" value="Genomic_DNA"/>
</dbReference>
<protein>
    <submittedName>
        <fullName evidence="3">Thioesterase</fullName>
    </submittedName>
</protein>